<reference evidence="1" key="1">
    <citation type="submission" date="2020-05" db="EMBL/GenBank/DDBJ databases">
        <authorList>
            <person name="Zhu T."/>
            <person name="Keshari N."/>
            <person name="Lu X."/>
        </authorList>
    </citation>
    <scope>NUCLEOTIDE SEQUENCE</scope>
    <source>
        <strain evidence="1">NK1-12</strain>
    </source>
</reference>
<evidence type="ECO:0000313" key="1">
    <source>
        <dbReference type="EMBL" id="WNZ26136.1"/>
    </source>
</evidence>
<dbReference type="EMBL" id="CP053586">
    <property type="protein sequence ID" value="WNZ26136.1"/>
    <property type="molecule type" value="Genomic_DNA"/>
</dbReference>
<accession>A0AA96WNV7</accession>
<proteinExistence type="predicted"/>
<name>A0AA96WNV7_9CYAN</name>
<dbReference type="AlphaFoldDB" id="A0AA96WNV7"/>
<dbReference type="RefSeq" id="WP_316432340.1">
    <property type="nucleotide sequence ID" value="NZ_CP053586.1"/>
</dbReference>
<sequence length="66" mass="7489">MTTEFNELLPVSHGEKTQIWIVGTRDDVLHTINEFCVKRIATDRAKFTPLVPAPFAAGKYMTVLIR</sequence>
<protein>
    <submittedName>
        <fullName evidence="1">Uncharacterized protein</fullName>
    </submittedName>
</protein>
<gene>
    <name evidence="1" type="ORF">HJG54_27120</name>
</gene>
<organism evidence="1">
    <name type="scientific">Leptolyngbya sp. NK1-12</name>
    <dbReference type="NCBI Taxonomy" id="2547451"/>
    <lineage>
        <taxon>Bacteria</taxon>
        <taxon>Bacillati</taxon>
        <taxon>Cyanobacteriota</taxon>
        <taxon>Cyanophyceae</taxon>
        <taxon>Leptolyngbyales</taxon>
        <taxon>Leptolyngbyaceae</taxon>
        <taxon>Leptolyngbya group</taxon>
        <taxon>Leptolyngbya</taxon>
    </lineage>
</organism>